<gene>
    <name evidence="1" type="ORF">S01H1_01429</name>
</gene>
<proteinExistence type="predicted"/>
<accession>X0SVX2</accession>
<comment type="caution">
    <text evidence="1">The sequence shown here is derived from an EMBL/GenBank/DDBJ whole genome shotgun (WGS) entry which is preliminary data.</text>
</comment>
<name>X0SVX2_9ZZZZ</name>
<evidence type="ECO:0000313" key="1">
    <source>
        <dbReference type="EMBL" id="GAF80057.1"/>
    </source>
</evidence>
<dbReference type="AlphaFoldDB" id="X0SVX2"/>
<organism evidence="1">
    <name type="scientific">marine sediment metagenome</name>
    <dbReference type="NCBI Taxonomy" id="412755"/>
    <lineage>
        <taxon>unclassified sequences</taxon>
        <taxon>metagenomes</taxon>
        <taxon>ecological metagenomes</taxon>
    </lineage>
</organism>
<dbReference type="EMBL" id="BARS01000616">
    <property type="protein sequence ID" value="GAF80057.1"/>
    <property type="molecule type" value="Genomic_DNA"/>
</dbReference>
<reference evidence="1" key="1">
    <citation type="journal article" date="2014" name="Front. Microbiol.">
        <title>High frequency of phylogenetically diverse reductive dehalogenase-homologous genes in deep subseafloor sedimentary metagenomes.</title>
        <authorList>
            <person name="Kawai M."/>
            <person name="Futagami T."/>
            <person name="Toyoda A."/>
            <person name="Takaki Y."/>
            <person name="Nishi S."/>
            <person name="Hori S."/>
            <person name="Arai W."/>
            <person name="Tsubouchi T."/>
            <person name="Morono Y."/>
            <person name="Uchiyama I."/>
            <person name="Ito T."/>
            <person name="Fujiyama A."/>
            <person name="Inagaki F."/>
            <person name="Takami H."/>
        </authorList>
    </citation>
    <scope>NUCLEOTIDE SEQUENCE</scope>
    <source>
        <strain evidence="1">Expedition CK06-06</strain>
    </source>
</reference>
<feature type="non-terminal residue" evidence="1">
    <location>
        <position position="1"/>
    </location>
</feature>
<sequence length="328" mass="36876">HTLEWRYVKDGSVSEGNDCGWVDQLEWDGGFPSPPPSPPLPDSLSRALDTSLSLTTGGSAGWFSQSTTFHYDEDAAQSGGISDNQESWMQTMVNGTGMVRFYWKVSSESGYDYLEFYIDGVLQGRISGSANWHQVMYAIPASGLHTLEWRYMKDDGVLDGKDCGWVDRLEWEGGAQHPSDSLSGALDTSLSFNTGGSADWFYQTVMSYYDGDAAQSGGTSDYEESWMQTMVNGTGTVTFYWKVSSEEGYDYLGFYIDNVLQSRISGSTDWNQMDCTIPALGLHTLEWRYEKDDSVSEGNDCGWVDQVEVWGDWEGGWWNWGEWWIEIQ</sequence>
<protein>
    <submittedName>
        <fullName evidence="1">Uncharacterized protein</fullName>
    </submittedName>
</protein>